<protein>
    <submittedName>
        <fullName evidence="5">Transporter substrate-binding domain-containing protein</fullName>
    </submittedName>
</protein>
<organism evidence="5 6">
    <name type="scientific">Ruminococcus gauvreauii</name>
    <dbReference type="NCBI Taxonomy" id="438033"/>
    <lineage>
        <taxon>Bacteria</taxon>
        <taxon>Bacillati</taxon>
        <taxon>Bacillota</taxon>
        <taxon>Clostridia</taxon>
        <taxon>Eubacteriales</taxon>
        <taxon>Oscillospiraceae</taxon>
        <taxon>Ruminococcus</taxon>
    </lineage>
</organism>
<dbReference type="RefSeq" id="WP_028529596.1">
    <property type="nucleotide sequence ID" value="NZ_CABLBR010000028.1"/>
</dbReference>
<dbReference type="PANTHER" id="PTHR30085">
    <property type="entry name" value="AMINO ACID ABC TRANSPORTER PERMEASE"/>
    <property type="match status" value="1"/>
</dbReference>
<name>A0ABY5VMR6_9FIRM</name>
<evidence type="ECO:0000313" key="6">
    <source>
        <dbReference type="Proteomes" id="UP001060164"/>
    </source>
</evidence>
<gene>
    <name evidence="5" type="ORF">NQ502_08585</name>
</gene>
<dbReference type="Proteomes" id="UP001060164">
    <property type="component" value="Chromosome"/>
</dbReference>
<dbReference type="PROSITE" id="PS51257">
    <property type="entry name" value="PROKAR_LIPOPROTEIN"/>
    <property type="match status" value="1"/>
</dbReference>
<keyword evidence="3" id="KW-0732">Signal</keyword>
<dbReference type="EMBL" id="CP102290">
    <property type="protein sequence ID" value="UWP61070.1"/>
    <property type="molecule type" value="Genomic_DNA"/>
</dbReference>
<dbReference type="SUPFAM" id="SSF53850">
    <property type="entry name" value="Periplasmic binding protein-like II"/>
    <property type="match status" value="1"/>
</dbReference>
<proteinExistence type="inferred from homology"/>
<reference evidence="5" key="1">
    <citation type="journal article" date="2022" name="Cell">
        <title>Design, construction, and in vivo augmentation of a complex gut microbiome.</title>
        <authorList>
            <person name="Cheng A.G."/>
            <person name="Ho P.Y."/>
            <person name="Aranda-Diaz A."/>
            <person name="Jain S."/>
            <person name="Yu F.B."/>
            <person name="Meng X."/>
            <person name="Wang M."/>
            <person name="Iakiviak M."/>
            <person name="Nagashima K."/>
            <person name="Zhao A."/>
            <person name="Murugkar P."/>
            <person name="Patil A."/>
            <person name="Atabakhsh K."/>
            <person name="Weakley A."/>
            <person name="Yan J."/>
            <person name="Brumbaugh A.R."/>
            <person name="Higginbottom S."/>
            <person name="Dimas A."/>
            <person name="Shiver A.L."/>
            <person name="Deutschbauer A."/>
            <person name="Neff N."/>
            <person name="Sonnenburg J.L."/>
            <person name="Huang K.C."/>
            <person name="Fischbach M.A."/>
        </authorList>
    </citation>
    <scope>NUCLEOTIDE SEQUENCE</scope>
    <source>
        <strain evidence="5">DSM 19829</strain>
    </source>
</reference>
<evidence type="ECO:0000256" key="3">
    <source>
        <dbReference type="ARBA" id="ARBA00022729"/>
    </source>
</evidence>
<evidence type="ECO:0000313" key="5">
    <source>
        <dbReference type="EMBL" id="UWP61070.1"/>
    </source>
</evidence>
<feature type="domain" description="Solute-binding protein family 3/N-terminal" evidence="4">
    <location>
        <begin position="34"/>
        <end position="256"/>
    </location>
</feature>
<accession>A0ABY5VMR6</accession>
<evidence type="ECO:0000259" key="4">
    <source>
        <dbReference type="SMART" id="SM00062"/>
    </source>
</evidence>
<sequence>MKRLKLAALLWTVMLLGILFLTGCSIKKTEIRPSVTIGCKNDVPGFGLLDTATGEISGFEIDVASAAARMIYGADVDIRLQPVTAKTRGPLLDTGELDMVAATFTITDARRKFFNFTQSYYTDHIKLMVQKSSGIRSFTDLDGCTIGVSQSSTSREALESAALEQGITLSFAEYGGYPEIKVALDSGRVDCFAVDGAILNGYLDDSALILPDEFESQEYGIAIAKYNSDLAKKADAAIAEMKHNGDIKKLMEKWGIT</sequence>
<comment type="similarity">
    <text evidence="1">Belongs to the bacterial solute-binding protein 3 family.</text>
</comment>
<evidence type="ECO:0000256" key="1">
    <source>
        <dbReference type="ARBA" id="ARBA00010333"/>
    </source>
</evidence>
<dbReference type="InterPro" id="IPR051455">
    <property type="entry name" value="Bact_solute-bind_prot3"/>
</dbReference>
<dbReference type="PANTHER" id="PTHR30085:SF6">
    <property type="entry name" value="ABC TRANSPORTER GLUTAMINE-BINDING PROTEIN GLNH"/>
    <property type="match status" value="1"/>
</dbReference>
<dbReference type="Gene3D" id="3.40.190.10">
    <property type="entry name" value="Periplasmic binding protein-like II"/>
    <property type="match status" value="2"/>
</dbReference>
<dbReference type="Pfam" id="PF00497">
    <property type="entry name" value="SBP_bac_3"/>
    <property type="match status" value="1"/>
</dbReference>
<keyword evidence="6" id="KW-1185">Reference proteome</keyword>
<keyword evidence="2" id="KW-0813">Transport</keyword>
<evidence type="ECO:0000256" key="2">
    <source>
        <dbReference type="ARBA" id="ARBA00022448"/>
    </source>
</evidence>
<dbReference type="SMART" id="SM00062">
    <property type="entry name" value="PBPb"/>
    <property type="match status" value="1"/>
</dbReference>
<dbReference type="InterPro" id="IPR001638">
    <property type="entry name" value="Solute-binding_3/MltF_N"/>
</dbReference>